<dbReference type="PANTHER" id="PTHR42681:SF1">
    <property type="entry name" value="MALONYL-COA-ACYL CARRIER PROTEIN TRANSACYLASE, MITOCHONDRIAL"/>
    <property type="match status" value="1"/>
</dbReference>
<dbReference type="SUPFAM" id="SSF55048">
    <property type="entry name" value="Probable ACP-binding domain of malonyl-CoA ACP transacylase"/>
    <property type="match status" value="1"/>
</dbReference>
<accession>U4KY01</accession>
<evidence type="ECO:0000256" key="1">
    <source>
        <dbReference type="ARBA" id="ARBA00008217"/>
    </source>
</evidence>
<dbReference type="GO" id="GO:0006633">
    <property type="term" value="P:fatty acid biosynthetic process"/>
    <property type="evidence" value="ECO:0007669"/>
    <property type="project" value="TreeGrafter"/>
</dbReference>
<evidence type="ECO:0000256" key="3">
    <source>
        <dbReference type="ARBA" id="ARBA00022679"/>
    </source>
</evidence>
<gene>
    <name evidence="7" type="ORF">PCON_06413</name>
</gene>
<keyword evidence="3" id="KW-0808">Transferase</keyword>
<evidence type="ECO:0000259" key="6">
    <source>
        <dbReference type="SMART" id="SM00827"/>
    </source>
</evidence>
<reference evidence="7 8" key="1">
    <citation type="journal article" date="2013" name="PLoS Genet.">
        <title>The genome and development-dependent transcriptomes of Pyronema confluens: a window into fungal evolution.</title>
        <authorList>
            <person name="Traeger S."/>
            <person name="Altegoer F."/>
            <person name="Freitag M."/>
            <person name="Gabaldon T."/>
            <person name="Kempken F."/>
            <person name="Kumar A."/>
            <person name="Marcet-Houben M."/>
            <person name="Poggeler S."/>
            <person name="Stajich J.E."/>
            <person name="Nowrousian M."/>
        </authorList>
    </citation>
    <scope>NUCLEOTIDE SEQUENCE [LARGE SCALE GENOMIC DNA]</scope>
    <source>
        <strain evidence="8">CBS 100304</strain>
        <tissue evidence="7">Vegetative mycelium</tissue>
    </source>
</reference>
<dbReference type="AlphaFoldDB" id="U4KY01"/>
<dbReference type="PANTHER" id="PTHR42681">
    <property type="entry name" value="MALONYL-COA-ACYL CARRIER PROTEIN TRANSACYLASE, MITOCHONDRIAL"/>
    <property type="match status" value="1"/>
</dbReference>
<comment type="similarity">
    <text evidence="1">Belongs to the FabD family.</text>
</comment>
<dbReference type="InterPro" id="IPR016036">
    <property type="entry name" value="Malonyl_transacylase_ACP-bd"/>
</dbReference>
<dbReference type="Proteomes" id="UP000018144">
    <property type="component" value="Unassembled WGS sequence"/>
</dbReference>
<dbReference type="InterPro" id="IPR014043">
    <property type="entry name" value="Acyl_transferase_dom"/>
</dbReference>
<dbReference type="PIRSF" id="PIRSF000446">
    <property type="entry name" value="Mct"/>
    <property type="match status" value="1"/>
</dbReference>
<dbReference type="EMBL" id="HF935316">
    <property type="protein sequence ID" value="CCX06826.1"/>
    <property type="molecule type" value="Genomic_DNA"/>
</dbReference>
<feature type="domain" description="Malonyl-CoA:ACP transacylase (MAT)" evidence="6">
    <location>
        <begin position="2"/>
        <end position="349"/>
    </location>
</feature>
<evidence type="ECO:0000313" key="8">
    <source>
        <dbReference type="Proteomes" id="UP000018144"/>
    </source>
</evidence>
<dbReference type="OrthoDB" id="541883at2759"/>
<dbReference type="Pfam" id="PF00698">
    <property type="entry name" value="Acyl_transf_1"/>
    <property type="match status" value="1"/>
</dbReference>
<comment type="catalytic activity">
    <reaction evidence="5">
        <text>holo-[ACP] + malonyl-CoA = malonyl-[ACP] + CoA</text>
        <dbReference type="Rhea" id="RHEA:41792"/>
        <dbReference type="Rhea" id="RHEA-COMP:9623"/>
        <dbReference type="Rhea" id="RHEA-COMP:9685"/>
        <dbReference type="ChEBI" id="CHEBI:57287"/>
        <dbReference type="ChEBI" id="CHEBI:57384"/>
        <dbReference type="ChEBI" id="CHEBI:64479"/>
        <dbReference type="ChEBI" id="CHEBI:78449"/>
        <dbReference type="EC" id="2.3.1.39"/>
    </reaction>
</comment>
<dbReference type="InterPro" id="IPR016035">
    <property type="entry name" value="Acyl_Trfase/lysoPLipase"/>
</dbReference>
<dbReference type="SUPFAM" id="SSF52151">
    <property type="entry name" value="FabD/lysophospholipase-like"/>
    <property type="match status" value="1"/>
</dbReference>
<sequence>MFFPGQGSQKVGMLAPLLESFRHIVTPMLEQLDHTLPPADGQPKLSTVIAQGPAGTLTATENAQPAIMFTSLVILRILEKEFGLSPRLQTDFFLGHSLGEFTALVAAGVLKLEDALLLVRKRGEVMRDCAIRASVPEMEGGPGETGMRALIVEKQFLPGLIRSVNEFMASETLPNDEFLSIANINSSDQIVLSGHLKAINAAICHIRKFAGHDPRSLPLRVSAPFHSMIMAPAVPVVRKMLDGMDINWPPQQGGDAKAVVCNVTARVYESKERLRELLSKQCTATVRWADSVNYLDYEEGVTRWIAIGPSKVAKNLVRREIRGGEDRIVGIEGHNARNIEEAVKLLRKMEEREKED</sequence>
<dbReference type="InterPro" id="IPR050858">
    <property type="entry name" value="Mal-CoA-ACP_Trans/PKS_FabD"/>
</dbReference>
<dbReference type="STRING" id="1076935.U4KY01"/>
<evidence type="ECO:0000313" key="7">
    <source>
        <dbReference type="EMBL" id="CCX06826.1"/>
    </source>
</evidence>
<evidence type="ECO:0000256" key="5">
    <source>
        <dbReference type="ARBA" id="ARBA00048462"/>
    </source>
</evidence>
<evidence type="ECO:0000256" key="4">
    <source>
        <dbReference type="ARBA" id="ARBA00023315"/>
    </source>
</evidence>
<proteinExistence type="inferred from homology"/>
<keyword evidence="8" id="KW-1185">Reference proteome</keyword>
<keyword evidence="4" id="KW-0012">Acyltransferase</keyword>
<dbReference type="InterPro" id="IPR001227">
    <property type="entry name" value="Ac_transferase_dom_sf"/>
</dbReference>
<dbReference type="EC" id="2.3.1.39" evidence="2"/>
<evidence type="ECO:0000256" key="2">
    <source>
        <dbReference type="ARBA" id="ARBA00013258"/>
    </source>
</evidence>
<dbReference type="OMA" id="AANYNCP"/>
<dbReference type="InterPro" id="IPR024925">
    <property type="entry name" value="Malonyl_CoA-ACP_transAc"/>
</dbReference>
<dbReference type="Gene3D" id="3.40.366.10">
    <property type="entry name" value="Malonyl-Coenzyme A Acyl Carrier Protein, domain 2"/>
    <property type="match status" value="1"/>
</dbReference>
<dbReference type="SMART" id="SM00827">
    <property type="entry name" value="PKS_AT"/>
    <property type="match status" value="1"/>
</dbReference>
<organism evidence="7 8">
    <name type="scientific">Pyronema omphalodes (strain CBS 100304)</name>
    <name type="common">Pyronema confluens</name>
    <dbReference type="NCBI Taxonomy" id="1076935"/>
    <lineage>
        <taxon>Eukaryota</taxon>
        <taxon>Fungi</taxon>
        <taxon>Dikarya</taxon>
        <taxon>Ascomycota</taxon>
        <taxon>Pezizomycotina</taxon>
        <taxon>Pezizomycetes</taxon>
        <taxon>Pezizales</taxon>
        <taxon>Pyronemataceae</taxon>
        <taxon>Pyronema</taxon>
    </lineage>
</organism>
<name>U4KY01_PYROM</name>
<dbReference type="Gene3D" id="3.30.70.250">
    <property type="entry name" value="Malonyl-CoA ACP transacylase, ACP-binding"/>
    <property type="match status" value="1"/>
</dbReference>
<dbReference type="GO" id="GO:0005739">
    <property type="term" value="C:mitochondrion"/>
    <property type="evidence" value="ECO:0007669"/>
    <property type="project" value="TreeGrafter"/>
</dbReference>
<dbReference type="eggNOG" id="KOG2926">
    <property type="taxonomic scope" value="Eukaryota"/>
</dbReference>
<protein>
    <recommendedName>
        <fullName evidence="2">[acyl-carrier-protein] S-malonyltransferase</fullName>
        <ecNumber evidence="2">2.3.1.39</ecNumber>
    </recommendedName>
</protein>
<dbReference type="GO" id="GO:0004314">
    <property type="term" value="F:[acyl-carrier-protein] S-malonyltransferase activity"/>
    <property type="evidence" value="ECO:0007669"/>
    <property type="project" value="UniProtKB-EC"/>
</dbReference>